<comment type="similarity">
    <text evidence="1">Belongs to the eukaryotic ribosomal protein eL22 family.</text>
</comment>
<dbReference type="VEuPathDB" id="FungiDB:MMYC01_206214"/>
<evidence type="ECO:0008006" key="6">
    <source>
        <dbReference type="Google" id="ProtNLM"/>
    </source>
</evidence>
<proteinExistence type="inferred from homology"/>
<keyword evidence="5" id="KW-1185">Reference proteome</keyword>
<dbReference type="Gene3D" id="3.30.1360.210">
    <property type="match status" value="1"/>
</dbReference>
<dbReference type="InterPro" id="IPR038526">
    <property type="entry name" value="Ribosomal_eL22_sf"/>
</dbReference>
<dbReference type="GO" id="GO:0005840">
    <property type="term" value="C:ribosome"/>
    <property type="evidence" value="ECO:0007669"/>
    <property type="project" value="UniProtKB-KW"/>
</dbReference>
<keyword evidence="2" id="KW-0689">Ribosomal protein</keyword>
<organism evidence="4 5">
    <name type="scientific">Madurella mycetomatis</name>
    <dbReference type="NCBI Taxonomy" id="100816"/>
    <lineage>
        <taxon>Eukaryota</taxon>
        <taxon>Fungi</taxon>
        <taxon>Dikarya</taxon>
        <taxon>Ascomycota</taxon>
        <taxon>Pezizomycotina</taxon>
        <taxon>Sordariomycetes</taxon>
        <taxon>Sordariomycetidae</taxon>
        <taxon>Sordariales</taxon>
        <taxon>Sordariales incertae sedis</taxon>
        <taxon>Madurella</taxon>
    </lineage>
</organism>
<evidence type="ECO:0000313" key="4">
    <source>
        <dbReference type="EMBL" id="KXX75667.1"/>
    </source>
</evidence>
<comment type="caution">
    <text evidence="4">The sequence shown here is derived from an EMBL/GenBank/DDBJ whole genome shotgun (WGS) entry which is preliminary data.</text>
</comment>
<dbReference type="InterPro" id="IPR002671">
    <property type="entry name" value="Ribosomal_eL22"/>
</dbReference>
<dbReference type="OrthoDB" id="10259820at2759"/>
<gene>
    <name evidence="4" type="ORF">MMYC01_206214</name>
</gene>
<dbReference type="GO" id="GO:0005737">
    <property type="term" value="C:cytoplasm"/>
    <property type="evidence" value="ECO:0007669"/>
    <property type="project" value="UniProtKB-ARBA"/>
</dbReference>
<sequence length="127" mass="14265">MAPIAKKSGAKGKGPKVTKKFIINASQPASDKIFDVSAFEKFLNEKIKVDGRVGNLGETIKISQQGEGKIEVIAHNDLSGRYLKYLTKKFLKKMQLRDWLRVVSTSRGVYELKFFNVVNGEAEEDEE</sequence>
<dbReference type="GO" id="GO:0003723">
    <property type="term" value="F:RNA binding"/>
    <property type="evidence" value="ECO:0007669"/>
    <property type="project" value="TreeGrafter"/>
</dbReference>
<dbReference type="AlphaFoldDB" id="A0A175VVU1"/>
<dbReference type="GO" id="GO:0030684">
    <property type="term" value="C:preribosome"/>
    <property type="evidence" value="ECO:0007669"/>
    <property type="project" value="EnsemblFungi"/>
</dbReference>
<dbReference type="PANTHER" id="PTHR10064">
    <property type="entry name" value="60S RIBOSOMAL PROTEIN L22"/>
    <property type="match status" value="1"/>
</dbReference>
<accession>A0A175VVU1</accession>
<protein>
    <recommendedName>
        <fullName evidence="6">60S ribosomal protein L22</fullName>
    </recommendedName>
</protein>
<dbReference type="Proteomes" id="UP000078237">
    <property type="component" value="Unassembled WGS sequence"/>
</dbReference>
<evidence type="ECO:0000256" key="2">
    <source>
        <dbReference type="ARBA" id="ARBA00022980"/>
    </source>
</evidence>
<dbReference type="STRING" id="100816.A0A175VVU1"/>
<dbReference type="GO" id="GO:0002181">
    <property type="term" value="P:cytoplasmic translation"/>
    <property type="evidence" value="ECO:0007669"/>
    <property type="project" value="TreeGrafter"/>
</dbReference>
<reference evidence="4 5" key="1">
    <citation type="journal article" date="2016" name="Genome Announc.">
        <title>Genome Sequence of Madurella mycetomatis mm55, Isolated from a Human Mycetoma Case in Sudan.</title>
        <authorList>
            <person name="Smit S."/>
            <person name="Derks M.F."/>
            <person name="Bervoets S."/>
            <person name="Fahal A."/>
            <person name="van Leeuwen W."/>
            <person name="van Belkum A."/>
            <person name="van de Sande W.W."/>
        </authorList>
    </citation>
    <scope>NUCLEOTIDE SEQUENCE [LARGE SCALE GENOMIC DNA]</scope>
    <source>
        <strain evidence="5">mm55</strain>
    </source>
</reference>
<name>A0A175VVU1_9PEZI</name>
<dbReference type="EMBL" id="LCTW02000256">
    <property type="protein sequence ID" value="KXX75667.1"/>
    <property type="molecule type" value="Genomic_DNA"/>
</dbReference>
<dbReference type="PANTHER" id="PTHR10064:SF31">
    <property type="entry name" value="LARGE RIBOSOMAL SUBUNIT PROTEIN EL22A-RELATED"/>
    <property type="match status" value="1"/>
</dbReference>
<keyword evidence="3" id="KW-0687">Ribonucleoprotein</keyword>
<dbReference type="GO" id="GO:0003735">
    <property type="term" value="F:structural constituent of ribosome"/>
    <property type="evidence" value="ECO:0007669"/>
    <property type="project" value="InterPro"/>
</dbReference>
<dbReference type="Pfam" id="PF01776">
    <property type="entry name" value="Ribosomal_L22e"/>
    <property type="match status" value="1"/>
</dbReference>
<dbReference type="FunFam" id="3.30.1360.210:FF:000001">
    <property type="entry name" value="60S ribosomal protein L22 1"/>
    <property type="match status" value="1"/>
</dbReference>
<evidence type="ECO:0000313" key="5">
    <source>
        <dbReference type="Proteomes" id="UP000078237"/>
    </source>
</evidence>
<evidence type="ECO:0000256" key="3">
    <source>
        <dbReference type="ARBA" id="ARBA00023274"/>
    </source>
</evidence>
<evidence type="ECO:0000256" key="1">
    <source>
        <dbReference type="ARBA" id="ARBA00007817"/>
    </source>
</evidence>